<gene>
    <name evidence="2" type="ORF">M378DRAFT_83327</name>
</gene>
<name>A0A0C2WVD8_AMAMK</name>
<organism evidence="2 3">
    <name type="scientific">Amanita muscaria (strain Koide BX008)</name>
    <dbReference type="NCBI Taxonomy" id="946122"/>
    <lineage>
        <taxon>Eukaryota</taxon>
        <taxon>Fungi</taxon>
        <taxon>Dikarya</taxon>
        <taxon>Basidiomycota</taxon>
        <taxon>Agaricomycotina</taxon>
        <taxon>Agaricomycetes</taxon>
        <taxon>Agaricomycetidae</taxon>
        <taxon>Agaricales</taxon>
        <taxon>Pluteineae</taxon>
        <taxon>Amanitaceae</taxon>
        <taxon>Amanita</taxon>
    </lineage>
</organism>
<dbReference type="InParanoid" id="A0A0C2WVD8"/>
<dbReference type="InterPro" id="IPR036291">
    <property type="entry name" value="NAD(P)-bd_dom_sf"/>
</dbReference>
<keyword evidence="3" id="KW-1185">Reference proteome</keyword>
<dbReference type="Gene3D" id="3.40.50.720">
    <property type="entry name" value="NAD(P)-binding Rossmann-like Domain"/>
    <property type="match status" value="1"/>
</dbReference>
<dbReference type="OrthoDB" id="41492at2759"/>
<dbReference type="PANTHER" id="PTHR13812:SF19">
    <property type="entry name" value="KETIMINE REDUCTASE MU-CRYSTALLIN"/>
    <property type="match status" value="1"/>
</dbReference>
<dbReference type="InterPro" id="IPR023401">
    <property type="entry name" value="ODC_N"/>
</dbReference>
<dbReference type="PANTHER" id="PTHR13812">
    <property type="entry name" value="KETIMINE REDUCTASE MU-CRYSTALLIN"/>
    <property type="match status" value="1"/>
</dbReference>
<protein>
    <recommendedName>
        <fullName evidence="4">NAD(P)-binding protein</fullName>
    </recommendedName>
</protein>
<dbReference type="SUPFAM" id="SSF51735">
    <property type="entry name" value="NAD(P)-binding Rossmann-fold domains"/>
    <property type="match status" value="1"/>
</dbReference>
<evidence type="ECO:0000256" key="1">
    <source>
        <dbReference type="ARBA" id="ARBA00008903"/>
    </source>
</evidence>
<sequence length="393" mass="42836">MTSSLLVLSASDVDRITSTFSPKELMLLMSQAFLVALCSGAKDSPSAYTPHRTSIPIKNHAVLFMPARIVKSYHEVSDFFLPGTTIKVVSVPSSSGDLRGIPASTLVLDEETGGIKAIINARDLTALRTAAGSLCSTVLVGPRKPTSIVAFGTGKQIQAHLILHLTHFPSICSCTVIYRSNARTPQLRSSLEHRFPSVTFTYFPSQTTTLDDTTMHIKAALWEASIIVCATPSTKPLFPSHWVRAGTHVILVGSFRPEMKEVQKELIERAVPVRSDIRNVIRGVERDRPRRMLVVDSRLACKLEAGEIIDAGLSDEDVVEIGDLIEQISDFDSFLDSAIKREDAEEVNGAEDDSITLFKSVGLGVQDVAIACAVIRKAEEMGDIGTRVLEYDV</sequence>
<proteinExistence type="inferred from homology"/>
<dbReference type="Proteomes" id="UP000054549">
    <property type="component" value="Unassembled WGS sequence"/>
</dbReference>
<reference evidence="2 3" key="1">
    <citation type="submission" date="2014-04" db="EMBL/GenBank/DDBJ databases">
        <title>Evolutionary Origins and Diversification of the Mycorrhizal Mutualists.</title>
        <authorList>
            <consortium name="DOE Joint Genome Institute"/>
            <consortium name="Mycorrhizal Genomics Consortium"/>
            <person name="Kohler A."/>
            <person name="Kuo A."/>
            <person name="Nagy L.G."/>
            <person name="Floudas D."/>
            <person name="Copeland A."/>
            <person name="Barry K.W."/>
            <person name="Cichocki N."/>
            <person name="Veneault-Fourrey C."/>
            <person name="LaButti K."/>
            <person name="Lindquist E.A."/>
            <person name="Lipzen A."/>
            <person name="Lundell T."/>
            <person name="Morin E."/>
            <person name="Murat C."/>
            <person name="Riley R."/>
            <person name="Ohm R."/>
            <person name="Sun H."/>
            <person name="Tunlid A."/>
            <person name="Henrissat B."/>
            <person name="Grigoriev I.V."/>
            <person name="Hibbett D.S."/>
            <person name="Martin F."/>
        </authorList>
    </citation>
    <scope>NUCLEOTIDE SEQUENCE [LARGE SCALE GENOMIC DNA]</scope>
    <source>
        <strain evidence="2 3">Koide BX008</strain>
    </source>
</reference>
<dbReference type="PIRSF" id="PIRSF001439">
    <property type="entry name" value="CryM"/>
    <property type="match status" value="1"/>
</dbReference>
<dbReference type="InterPro" id="IPR003462">
    <property type="entry name" value="ODC_Mu_crystall"/>
</dbReference>
<dbReference type="STRING" id="946122.A0A0C2WVD8"/>
<dbReference type="GO" id="GO:0005737">
    <property type="term" value="C:cytoplasm"/>
    <property type="evidence" value="ECO:0007669"/>
    <property type="project" value="TreeGrafter"/>
</dbReference>
<dbReference type="FunCoup" id="A0A0C2WVD8">
    <property type="interactions" value="326"/>
</dbReference>
<dbReference type="AlphaFoldDB" id="A0A0C2WVD8"/>
<comment type="similarity">
    <text evidence="1">Belongs to the ornithine cyclodeaminase/mu-crystallin family.</text>
</comment>
<dbReference type="Gene3D" id="3.30.1780.10">
    <property type="entry name" value="ornithine cyclodeaminase, domain 1"/>
    <property type="match status" value="1"/>
</dbReference>
<evidence type="ECO:0008006" key="4">
    <source>
        <dbReference type="Google" id="ProtNLM"/>
    </source>
</evidence>
<dbReference type="Pfam" id="PF02423">
    <property type="entry name" value="OCD_Mu_crystall"/>
    <property type="match status" value="1"/>
</dbReference>
<evidence type="ECO:0000313" key="2">
    <source>
        <dbReference type="EMBL" id="KIL60766.1"/>
    </source>
</evidence>
<accession>A0A0C2WVD8</accession>
<evidence type="ECO:0000313" key="3">
    <source>
        <dbReference type="Proteomes" id="UP000054549"/>
    </source>
</evidence>
<dbReference type="HOGENOM" id="CLU_042088_0_0_1"/>
<dbReference type="EMBL" id="KN818293">
    <property type="protein sequence ID" value="KIL60766.1"/>
    <property type="molecule type" value="Genomic_DNA"/>
</dbReference>